<dbReference type="CDD" id="cd17546">
    <property type="entry name" value="REC_hyHK_CKI1_RcsC-like"/>
    <property type="match status" value="1"/>
</dbReference>
<name>A0A221K7W1_9RHOB</name>
<dbReference type="PANTHER" id="PTHR45339">
    <property type="entry name" value="HYBRID SIGNAL TRANSDUCTION HISTIDINE KINASE J"/>
    <property type="match status" value="1"/>
</dbReference>
<dbReference type="InterPro" id="IPR011006">
    <property type="entry name" value="CheY-like_superfamily"/>
</dbReference>
<evidence type="ECO:0000256" key="5">
    <source>
        <dbReference type="PROSITE-ProRule" id="PRU00169"/>
    </source>
</evidence>
<dbReference type="InterPro" id="IPR001789">
    <property type="entry name" value="Sig_transdc_resp-reg_receiver"/>
</dbReference>
<organism evidence="9 10">
    <name type="scientific">Pseudosulfitobacter pseudonitzschiae</name>
    <dbReference type="NCBI Taxonomy" id="1402135"/>
    <lineage>
        <taxon>Bacteria</taxon>
        <taxon>Pseudomonadati</taxon>
        <taxon>Pseudomonadota</taxon>
        <taxon>Alphaproteobacteria</taxon>
        <taxon>Rhodobacterales</taxon>
        <taxon>Roseobacteraceae</taxon>
        <taxon>Pseudosulfitobacter</taxon>
    </lineage>
</organism>
<evidence type="ECO:0000256" key="4">
    <source>
        <dbReference type="PROSITE-ProRule" id="PRU00110"/>
    </source>
</evidence>
<dbReference type="EC" id="2.7.13.3" evidence="2"/>
<evidence type="ECO:0000256" key="3">
    <source>
        <dbReference type="ARBA" id="ARBA00022553"/>
    </source>
</evidence>
<dbReference type="PANTHER" id="PTHR45339:SF5">
    <property type="entry name" value="HISTIDINE KINASE"/>
    <property type="match status" value="1"/>
</dbReference>
<evidence type="ECO:0000313" key="10">
    <source>
        <dbReference type="Proteomes" id="UP000199754"/>
    </source>
</evidence>
<dbReference type="AlphaFoldDB" id="A0A221K7W1"/>
<accession>A0A221K7W1</accession>
<dbReference type="InterPro" id="IPR008207">
    <property type="entry name" value="Sig_transdc_His_kin_Hpt_dom"/>
</dbReference>
<proteinExistence type="predicted"/>
<evidence type="ECO:0000259" key="6">
    <source>
        <dbReference type="PROSITE" id="PS50109"/>
    </source>
</evidence>
<dbReference type="SMART" id="SM00448">
    <property type="entry name" value="REC"/>
    <property type="match status" value="1"/>
</dbReference>
<dbReference type="Pfam" id="PF00072">
    <property type="entry name" value="Response_reg"/>
    <property type="match status" value="1"/>
</dbReference>
<dbReference type="PROSITE" id="PS50109">
    <property type="entry name" value="HIS_KIN"/>
    <property type="match status" value="1"/>
</dbReference>
<dbReference type="InterPro" id="IPR005467">
    <property type="entry name" value="His_kinase_dom"/>
</dbReference>
<dbReference type="Proteomes" id="UP000199754">
    <property type="component" value="Plasmid pSMR1-2"/>
</dbReference>
<dbReference type="InterPro" id="IPR003661">
    <property type="entry name" value="HisK_dim/P_dom"/>
</dbReference>
<keyword evidence="10" id="KW-1185">Reference proteome</keyword>
<comment type="catalytic activity">
    <reaction evidence="1">
        <text>ATP + protein L-histidine = ADP + protein N-phospho-L-histidine.</text>
        <dbReference type="EC" id="2.7.13.3"/>
    </reaction>
</comment>
<dbReference type="OrthoDB" id="5292887at2"/>
<dbReference type="GO" id="GO:0000155">
    <property type="term" value="F:phosphorelay sensor kinase activity"/>
    <property type="evidence" value="ECO:0007669"/>
    <property type="project" value="InterPro"/>
</dbReference>
<dbReference type="InterPro" id="IPR003594">
    <property type="entry name" value="HATPase_dom"/>
</dbReference>
<feature type="modified residue" description="Phosphohistidine" evidence="4">
    <location>
        <position position="598"/>
    </location>
</feature>
<feature type="domain" description="HPt" evidence="8">
    <location>
        <begin position="558"/>
        <end position="652"/>
    </location>
</feature>
<gene>
    <name evidence="9" type="primary">rpfC</name>
    <name evidence="9" type="ORF">SULPSESMR1_04018</name>
</gene>
<dbReference type="STRING" id="1402135.SAMN05444149_105130"/>
<feature type="domain" description="Response regulatory" evidence="7">
    <location>
        <begin position="398"/>
        <end position="522"/>
    </location>
</feature>
<dbReference type="CDD" id="cd00082">
    <property type="entry name" value="HisKA"/>
    <property type="match status" value="1"/>
</dbReference>
<dbReference type="KEGG" id="spse:SULPSESMR1_04018"/>
<geneLocation type="plasmid" evidence="9 10">
    <name>pSMR1-2</name>
</geneLocation>
<evidence type="ECO:0000256" key="1">
    <source>
        <dbReference type="ARBA" id="ARBA00000085"/>
    </source>
</evidence>
<dbReference type="RefSeq" id="WP_089422933.1">
    <property type="nucleotide sequence ID" value="NZ_CP022417.1"/>
</dbReference>
<dbReference type="PROSITE" id="PS50894">
    <property type="entry name" value="HPT"/>
    <property type="match status" value="1"/>
</dbReference>
<dbReference type="SUPFAM" id="SSF52172">
    <property type="entry name" value="CheY-like"/>
    <property type="match status" value="1"/>
</dbReference>
<dbReference type="InterPro" id="IPR036097">
    <property type="entry name" value="HisK_dim/P_sf"/>
</dbReference>
<dbReference type="Pfam" id="PF02518">
    <property type="entry name" value="HATPase_c"/>
    <property type="match status" value="1"/>
</dbReference>
<evidence type="ECO:0000256" key="2">
    <source>
        <dbReference type="ARBA" id="ARBA00012438"/>
    </source>
</evidence>
<protein>
    <recommendedName>
        <fullName evidence="2">histidine kinase</fullName>
        <ecNumber evidence="2">2.7.13.3</ecNumber>
    </recommendedName>
</protein>
<dbReference type="Gene3D" id="3.30.565.10">
    <property type="entry name" value="Histidine kinase-like ATPase, C-terminal domain"/>
    <property type="match status" value="1"/>
</dbReference>
<evidence type="ECO:0000259" key="8">
    <source>
        <dbReference type="PROSITE" id="PS50894"/>
    </source>
</evidence>
<keyword evidence="9" id="KW-0808">Transferase</keyword>
<dbReference type="SUPFAM" id="SSF55874">
    <property type="entry name" value="ATPase domain of HSP90 chaperone/DNA topoisomerase II/histidine kinase"/>
    <property type="match status" value="1"/>
</dbReference>
<feature type="modified residue" description="4-aspartylphosphate" evidence="5">
    <location>
        <position position="451"/>
    </location>
</feature>
<dbReference type="Gene3D" id="1.10.287.130">
    <property type="match status" value="1"/>
</dbReference>
<keyword evidence="3 5" id="KW-0597">Phosphoprotein</keyword>
<evidence type="ECO:0000259" key="7">
    <source>
        <dbReference type="PROSITE" id="PS50110"/>
    </source>
</evidence>
<dbReference type="PROSITE" id="PS50110">
    <property type="entry name" value="RESPONSE_REGULATORY"/>
    <property type="match status" value="1"/>
</dbReference>
<dbReference type="Gene3D" id="3.40.50.2300">
    <property type="match status" value="1"/>
</dbReference>
<feature type="domain" description="Histidine kinase" evidence="6">
    <location>
        <begin position="128"/>
        <end position="360"/>
    </location>
</feature>
<dbReference type="InterPro" id="IPR036890">
    <property type="entry name" value="HATPase_C_sf"/>
</dbReference>
<sequence>MTRKTELSTHAAKVRPVLQAIARLVSTDRRAVILATDKAEVLLSNAPATRVGMDAEGLVKAFDWPALCVRARRAGSIAVSTKFQNTELEGELVHMPLGTADGFLLRLAETDQEAALLRNRTRTATLLRVSHDLRTPIQSLLAATDAIFQSEEVDAATADARRDQMQRSAQLALNHIDNVIKVIRGELTTADIQSDEDFSLTEEVRATLDMIKPIAGARGTAVSLHLDPAEDVHVHGPVRFVRALLQNMFDNSVKYGGTAVDVHVACTREPSNAQVAILVEVSDLGGGLPEAQKVRLMRAIDLADISLARQTGAATGPKDGRPSAGLNVLAHALGQLGGTLEVLDRGEDGKAVAVGTDSKVIGTILRARFDLAPADQIAPATIAPKGETIDGQTLAGVGVLVVEDSPSSRDWLVHCLRAAGASVIPVENGLRALEVLQNADAVQKVDLLLTDMTLPYINGIELVQRIIGMQSSGALAWQGKMLGLTAHIDEDLRAACLKLGMAQLLEKPIRSVDLCRSVHEVVRSAACDVAPVPGQKSGRGSDCSSTQPLAPNMVKELIEQLGLDTARGFMRRARSEAGAVFEDILQNGVRADTGRMIHAATGACGLTGLKLLERTLRELELLADAAQPIARKQLGDLEVALDVTGRVIEELE</sequence>
<dbReference type="EMBL" id="CP022417">
    <property type="protein sequence ID" value="ASM74937.1"/>
    <property type="molecule type" value="Genomic_DNA"/>
</dbReference>
<dbReference type="SUPFAM" id="SSF47384">
    <property type="entry name" value="Homodimeric domain of signal transducing histidine kinase"/>
    <property type="match status" value="1"/>
</dbReference>
<evidence type="ECO:0000313" key="9">
    <source>
        <dbReference type="EMBL" id="ASM74937.1"/>
    </source>
</evidence>
<keyword evidence="9" id="KW-0614">Plasmid</keyword>
<reference evidence="9 10" key="1">
    <citation type="submission" date="2017-07" db="EMBL/GenBank/DDBJ databases">
        <title>Genome Sequence of Sulfitobacter pseudonitzschiae Strain SMR1 Isolated from a culture of the Diatom Skeletonema marinoi.</title>
        <authorList>
            <person name="Topel M."/>
            <person name="Pinder M.I.M."/>
            <person name="Johansson O.N."/>
            <person name="Kourtchenko O."/>
            <person name="Godhe A."/>
            <person name="Clarke A.K."/>
        </authorList>
    </citation>
    <scope>NUCLEOTIDE SEQUENCE [LARGE SCALE GENOMIC DNA]</scope>
    <source>
        <strain evidence="9 10">SMR1</strain>
        <plasmid evidence="9 10">pSMR1-2</plasmid>
    </source>
</reference>